<reference evidence="7 8" key="1">
    <citation type="journal article" date="2016" name="PLoS ONE">
        <title>Complete Genome Sequence and Comparative Genomics of a Novel Myxobacterium Myxococcus hansupus.</title>
        <authorList>
            <person name="Sharma G."/>
            <person name="Narwani T."/>
            <person name="Subramanian S."/>
        </authorList>
    </citation>
    <scope>NUCLEOTIDE SEQUENCE [LARGE SCALE GENOMIC DNA]</scope>
    <source>
        <strain evidence="8">mixupus</strain>
    </source>
</reference>
<feature type="compositionally biased region" description="Low complexity" evidence="5">
    <location>
        <begin position="373"/>
        <end position="416"/>
    </location>
</feature>
<dbReference type="GO" id="GO:0020037">
    <property type="term" value="F:heme binding"/>
    <property type="evidence" value="ECO:0007669"/>
    <property type="project" value="InterPro"/>
</dbReference>
<dbReference type="PANTHER" id="PTHR35008:SF4">
    <property type="entry name" value="BLL4482 PROTEIN"/>
    <property type="match status" value="1"/>
</dbReference>
<feature type="region of interest" description="Disordered" evidence="5">
    <location>
        <begin position="322"/>
        <end position="485"/>
    </location>
</feature>
<proteinExistence type="predicted"/>
<dbReference type="InterPro" id="IPR009056">
    <property type="entry name" value="Cyt_c-like_dom"/>
</dbReference>
<organism evidence="7 8">
    <name type="scientific">Pseudomyxococcus hansupus</name>
    <dbReference type="NCBI Taxonomy" id="1297742"/>
    <lineage>
        <taxon>Bacteria</taxon>
        <taxon>Pseudomonadati</taxon>
        <taxon>Myxococcota</taxon>
        <taxon>Myxococcia</taxon>
        <taxon>Myxococcales</taxon>
        <taxon>Cystobacterineae</taxon>
        <taxon>Myxococcaceae</taxon>
        <taxon>Pseudomyxococcus</taxon>
    </lineage>
</organism>
<evidence type="ECO:0000259" key="6">
    <source>
        <dbReference type="PROSITE" id="PS51007"/>
    </source>
</evidence>
<feature type="compositionally biased region" description="Low complexity" evidence="5">
    <location>
        <begin position="422"/>
        <end position="438"/>
    </location>
</feature>
<dbReference type="InterPro" id="IPR036909">
    <property type="entry name" value="Cyt_c-like_dom_sf"/>
</dbReference>
<keyword evidence="3 4" id="KW-0408">Iron</keyword>
<feature type="compositionally biased region" description="Polar residues" evidence="5">
    <location>
        <begin position="332"/>
        <end position="342"/>
    </location>
</feature>
<feature type="domain" description="Cytochrome c" evidence="6">
    <location>
        <begin position="64"/>
        <end position="163"/>
    </location>
</feature>
<dbReference type="Gene3D" id="1.10.760.10">
    <property type="entry name" value="Cytochrome c-like domain"/>
    <property type="match status" value="3"/>
</dbReference>
<name>A0A0H4X096_9BACT</name>
<keyword evidence="2 4" id="KW-0479">Metal-binding</keyword>
<evidence type="ECO:0000256" key="5">
    <source>
        <dbReference type="SAM" id="MobiDB-lite"/>
    </source>
</evidence>
<sequence>MSWANGGEGFPSSARMRYASGPPMRRTILDAVRSTWFAGAALLAGCAGTVNAPYPPIRADLSPAALERGAAIFHASCESCHRGGDAETAAGAPLRELPSYMGRFHAANLTAHAEAGIGAMKDEELARAIRYSVSRDGRLMVMPSYGMGDADLAAVLGFMRSGHPLFTPTAEPAPPSKFSFFGGIGFRFITGNEPVERPASGIPVPPKSASREYGHYMAHDVYDCASCHTDGFSPRKTEGDDVFAGGMAFVDPEGRKVHSSNITFHETGLANWTLEDFTRAVRDGLAPDGSVLRSPMPRFRGMDDVEAQALYDYLRSVPTKKNAVKDARPRLTATSVRPQWVTQEAGEDAAETVQQEGTATGEDAQAALAPGDPTTSSPPTSTVAIPSPSAQPDSQASSAISHPPAPDTARPSATPARPNPSAPASSATSQAGGAPSASEQPVSPTPAPRQSAHASATPSPSDTTHAAGPKPVTRKPAPKPRPQTPAVDAAALFTKFGCASCHAPGARYHDRLAKVATRSEADLVRWVRNPEQFLPGTPMPTYAELIDEKTARALVRWVKAGGPNTLTSQGR</sequence>
<dbReference type="SUPFAM" id="SSF46626">
    <property type="entry name" value="Cytochrome c"/>
    <property type="match status" value="3"/>
</dbReference>
<dbReference type="Pfam" id="PF00034">
    <property type="entry name" value="Cytochrom_C"/>
    <property type="match status" value="1"/>
</dbReference>
<dbReference type="AlphaFoldDB" id="A0A0H4X096"/>
<protein>
    <submittedName>
        <fullName evidence="7">Putative diheme cytochrome c-553</fullName>
    </submittedName>
</protein>
<evidence type="ECO:0000256" key="4">
    <source>
        <dbReference type="PROSITE-ProRule" id="PRU00433"/>
    </source>
</evidence>
<evidence type="ECO:0000313" key="8">
    <source>
        <dbReference type="Proteomes" id="UP000009026"/>
    </source>
</evidence>
<dbReference type="InterPro" id="IPR051459">
    <property type="entry name" value="Cytochrome_c-type_DH"/>
</dbReference>
<gene>
    <name evidence="7" type="ORF">A176_005411</name>
</gene>
<dbReference type="EMBL" id="CP012109">
    <property type="protein sequence ID" value="AKQ68499.1"/>
    <property type="molecule type" value="Genomic_DNA"/>
</dbReference>
<dbReference type="KEGG" id="mym:A176_005411"/>
<keyword evidence="8" id="KW-1185">Reference proteome</keyword>
<dbReference type="PROSITE" id="PS51007">
    <property type="entry name" value="CYTC"/>
    <property type="match status" value="2"/>
</dbReference>
<dbReference type="eggNOG" id="COG2010">
    <property type="taxonomic scope" value="Bacteria"/>
</dbReference>
<evidence type="ECO:0000256" key="3">
    <source>
        <dbReference type="ARBA" id="ARBA00023004"/>
    </source>
</evidence>
<evidence type="ECO:0000256" key="2">
    <source>
        <dbReference type="ARBA" id="ARBA00022723"/>
    </source>
</evidence>
<dbReference type="PANTHER" id="PTHR35008">
    <property type="entry name" value="BLL4482 PROTEIN-RELATED"/>
    <property type="match status" value="1"/>
</dbReference>
<evidence type="ECO:0000256" key="1">
    <source>
        <dbReference type="ARBA" id="ARBA00022617"/>
    </source>
</evidence>
<dbReference type="STRING" id="1297742.A176_005411"/>
<feature type="domain" description="Cytochrome c" evidence="6">
    <location>
        <begin position="484"/>
        <end position="562"/>
    </location>
</feature>
<keyword evidence="1 4" id="KW-0349">Heme</keyword>
<dbReference type="eggNOG" id="COG4654">
    <property type="taxonomic scope" value="Bacteria"/>
</dbReference>
<evidence type="ECO:0000313" key="7">
    <source>
        <dbReference type="EMBL" id="AKQ68499.1"/>
    </source>
</evidence>
<dbReference type="GO" id="GO:0009055">
    <property type="term" value="F:electron transfer activity"/>
    <property type="evidence" value="ECO:0007669"/>
    <property type="project" value="InterPro"/>
</dbReference>
<accession>A0A0H4X096</accession>
<dbReference type="PATRIC" id="fig|1297742.4.peg.5498"/>
<dbReference type="Proteomes" id="UP000009026">
    <property type="component" value="Chromosome"/>
</dbReference>
<feature type="compositionally biased region" description="Polar residues" evidence="5">
    <location>
        <begin position="452"/>
        <end position="464"/>
    </location>
</feature>
<dbReference type="GO" id="GO:0046872">
    <property type="term" value="F:metal ion binding"/>
    <property type="evidence" value="ECO:0007669"/>
    <property type="project" value="UniProtKB-KW"/>
</dbReference>